<name>A3IGP7_9CHRO</name>
<dbReference type="EMBL" id="AAXW01000001">
    <property type="protein sequence ID" value="EAZ94139.1"/>
    <property type="molecule type" value="Genomic_DNA"/>
</dbReference>
<reference evidence="1 2" key="1">
    <citation type="submission" date="2007-03" db="EMBL/GenBank/DDBJ databases">
        <authorList>
            <person name="Stal L."/>
            <person name="Ferriera S."/>
            <person name="Johnson J."/>
            <person name="Kravitz S."/>
            <person name="Beeson K."/>
            <person name="Sutton G."/>
            <person name="Rogers Y.-H."/>
            <person name="Friedman R."/>
            <person name="Frazier M."/>
            <person name="Venter J.C."/>
        </authorList>
    </citation>
    <scope>NUCLEOTIDE SEQUENCE [LARGE SCALE GENOMIC DNA]</scope>
    <source>
        <strain evidence="1 2">CCY0110</strain>
    </source>
</reference>
<evidence type="ECO:0000313" key="2">
    <source>
        <dbReference type="Proteomes" id="UP000003781"/>
    </source>
</evidence>
<comment type="caution">
    <text evidence="1">The sequence shown here is derived from an EMBL/GenBank/DDBJ whole genome shotgun (WGS) entry which is preliminary data.</text>
</comment>
<accession>A3IGP7</accession>
<organism evidence="1 2">
    <name type="scientific">Crocosphaera chwakensis CCY0110</name>
    <dbReference type="NCBI Taxonomy" id="391612"/>
    <lineage>
        <taxon>Bacteria</taxon>
        <taxon>Bacillati</taxon>
        <taxon>Cyanobacteriota</taxon>
        <taxon>Cyanophyceae</taxon>
        <taxon>Oscillatoriophycideae</taxon>
        <taxon>Chroococcales</taxon>
        <taxon>Aphanothecaceae</taxon>
        <taxon>Crocosphaera</taxon>
        <taxon>Crocosphaera chwakensis</taxon>
    </lineage>
</organism>
<sequence length="151" mass="17319">MSHHHPSHPFPAPCIIDFGIIVNAEDMKRILNDLGRVRYIHTLDGNIESEGEGWIVEVFNDPSQATIVVNRSLYLNVQSFDYLQLQRSQKQEAYFDLIQDRRCLRLIPITYSSPIPDNDSNLDANALEAMVTQVLAAKWDMQLDDEDDCPF</sequence>
<dbReference type="eggNOG" id="ENOG5031Q1V">
    <property type="taxonomic scope" value="Bacteria"/>
</dbReference>
<keyword evidence="2" id="KW-1185">Reference proteome</keyword>
<protein>
    <submittedName>
        <fullName evidence="1">Uncharacterized protein</fullName>
    </submittedName>
</protein>
<dbReference type="AlphaFoldDB" id="A3IGP7"/>
<dbReference type="RefSeq" id="WP_008272477.1">
    <property type="nucleotide sequence ID" value="NZ_AAXW01000001.1"/>
</dbReference>
<gene>
    <name evidence="1" type="ORF">CY0110_09702</name>
</gene>
<evidence type="ECO:0000313" key="1">
    <source>
        <dbReference type="EMBL" id="EAZ94139.1"/>
    </source>
</evidence>
<proteinExistence type="predicted"/>
<dbReference type="Proteomes" id="UP000003781">
    <property type="component" value="Unassembled WGS sequence"/>
</dbReference>
<dbReference type="OrthoDB" id="511447at2"/>